<accession>A0A1Y6CZ48</accession>
<dbReference type="EMBL" id="FWZX01000053">
    <property type="protein sequence ID" value="SMF84115.1"/>
    <property type="molecule type" value="Genomic_DNA"/>
</dbReference>
<dbReference type="PIRSF" id="PIRSF018634">
    <property type="entry name" value="UCP018634"/>
    <property type="match status" value="1"/>
</dbReference>
<proteinExistence type="predicted"/>
<dbReference type="Proteomes" id="UP000192917">
    <property type="component" value="Unassembled WGS sequence"/>
</dbReference>
<dbReference type="AlphaFoldDB" id="A0A1Y6CZ48"/>
<sequence>MSIYKTKAFARFARKAGLTDAQLAGAAVQVASGHYDADLGGGVYKQRVARAGGGKSGGFRTLLAFRAGRSCFFVYGFAKNAKANVTAKELEALQGYAALLLGYGEQELARAIAVGEVVKLERDADGDEDPQG</sequence>
<organism evidence="1 2">
    <name type="scientific">Tistlia consotensis USBA 355</name>
    <dbReference type="NCBI Taxonomy" id="560819"/>
    <lineage>
        <taxon>Bacteria</taxon>
        <taxon>Pseudomonadati</taxon>
        <taxon>Pseudomonadota</taxon>
        <taxon>Alphaproteobacteria</taxon>
        <taxon>Rhodospirillales</taxon>
        <taxon>Rhodovibrionaceae</taxon>
        <taxon>Tistlia</taxon>
    </lineage>
</organism>
<dbReference type="STRING" id="560819.SAMN05428998_1534"/>
<evidence type="ECO:0000313" key="2">
    <source>
        <dbReference type="Proteomes" id="UP000192917"/>
    </source>
</evidence>
<dbReference type="Pfam" id="PF06296">
    <property type="entry name" value="RelE"/>
    <property type="match status" value="1"/>
</dbReference>
<dbReference type="InterPro" id="IPR009387">
    <property type="entry name" value="HigB-2"/>
</dbReference>
<dbReference type="RefSeq" id="WP_085127282.1">
    <property type="nucleotide sequence ID" value="NZ_FWZX01000053.1"/>
</dbReference>
<evidence type="ECO:0008006" key="3">
    <source>
        <dbReference type="Google" id="ProtNLM"/>
    </source>
</evidence>
<keyword evidence="2" id="KW-1185">Reference proteome</keyword>
<gene>
    <name evidence="1" type="ORF">SAMN05428998_1534</name>
</gene>
<name>A0A1Y6CZ48_9PROT</name>
<evidence type="ECO:0000313" key="1">
    <source>
        <dbReference type="EMBL" id="SMF84115.1"/>
    </source>
</evidence>
<reference evidence="1 2" key="1">
    <citation type="submission" date="2017-04" db="EMBL/GenBank/DDBJ databases">
        <authorList>
            <person name="Afonso C.L."/>
            <person name="Miller P.J."/>
            <person name="Scott M.A."/>
            <person name="Spackman E."/>
            <person name="Goraichik I."/>
            <person name="Dimitrov K.M."/>
            <person name="Suarez D.L."/>
            <person name="Swayne D.E."/>
        </authorList>
    </citation>
    <scope>NUCLEOTIDE SEQUENCE [LARGE SCALE GENOMIC DNA]</scope>
    <source>
        <strain evidence="1 2">USBA 355</strain>
    </source>
</reference>
<protein>
    <recommendedName>
        <fullName evidence="3">RelE toxin of RelE / RelB toxin-antitoxin system</fullName>
    </recommendedName>
</protein>